<evidence type="ECO:0000256" key="2">
    <source>
        <dbReference type="ARBA" id="ARBA00009477"/>
    </source>
</evidence>
<dbReference type="Gene3D" id="1.10.287.470">
    <property type="entry name" value="Helix hairpin bin"/>
    <property type="match status" value="1"/>
</dbReference>
<dbReference type="OrthoDB" id="9791520at2"/>
<dbReference type="InterPro" id="IPR058625">
    <property type="entry name" value="MdtA-like_BSH"/>
</dbReference>
<dbReference type="InterPro" id="IPR050465">
    <property type="entry name" value="UPF0194_transport"/>
</dbReference>
<comment type="similarity">
    <text evidence="2">Belongs to the membrane fusion protein (MFP) (TC 8.A.1) family.</text>
</comment>
<feature type="domain" description="Multidrug resistance protein MdtA-like barrel-sandwich hybrid" evidence="5">
    <location>
        <begin position="59"/>
        <end position="268"/>
    </location>
</feature>
<name>A0A2S2CRN2_9PROT</name>
<dbReference type="PRINTS" id="PR01490">
    <property type="entry name" value="RTXTOXIND"/>
</dbReference>
<dbReference type="GO" id="GO:0016020">
    <property type="term" value="C:membrane"/>
    <property type="evidence" value="ECO:0007669"/>
    <property type="project" value="InterPro"/>
</dbReference>
<organism evidence="7 8">
    <name type="scientific">Azospirillum thermophilum</name>
    <dbReference type="NCBI Taxonomy" id="2202148"/>
    <lineage>
        <taxon>Bacteria</taxon>
        <taxon>Pseudomonadati</taxon>
        <taxon>Pseudomonadota</taxon>
        <taxon>Alphaproteobacteria</taxon>
        <taxon>Rhodospirillales</taxon>
        <taxon>Azospirillaceae</taxon>
        <taxon>Azospirillum</taxon>
    </lineage>
</organism>
<dbReference type="Pfam" id="PF25954">
    <property type="entry name" value="Beta-barrel_RND_2"/>
    <property type="match status" value="1"/>
</dbReference>
<evidence type="ECO:0000256" key="1">
    <source>
        <dbReference type="ARBA" id="ARBA00004196"/>
    </source>
</evidence>
<dbReference type="PANTHER" id="PTHR32347:SF14">
    <property type="entry name" value="EFFLUX SYSTEM COMPONENT YKNX-RELATED"/>
    <property type="match status" value="1"/>
</dbReference>
<dbReference type="SUPFAM" id="SSF111369">
    <property type="entry name" value="HlyD-like secretion proteins"/>
    <property type="match status" value="2"/>
</dbReference>
<evidence type="ECO:0000313" key="8">
    <source>
        <dbReference type="Proteomes" id="UP000245629"/>
    </source>
</evidence>
<dbReference type="InterPro" id="IPR006143">
    <property type="entry name" value="RND_pump_MFP"/>
</dbReference>
<evidence type="ECO:0000259" key="5">
    <source>
        <dbReference type="Pfam" id="PF25917"/>
    </source>
</evidence>
<comment type="subcellular location">
    <subcellularLocation>
        <location evidence="1">Cell envelope</location>
    </subcellularLocation>
</comment>
<proteinExistence type="inferred from homology"/>
<gene>
    <name evidence="7" type="ORF">DEW08_13045</name>
</gene>
<feature type="domain" description="CusB-like beta-barrel" evidence="6">
    <location>
        <begin position="282"/>
        <end position="353"/>
    </location>
</feature>
<dbReference type="Gene3D" id="2.40.420.20">
    <property type="match status" value="1"/>
</dbReference>
<dbReference type="Pfam" id="PF25917">
    <property type="entry name" value="BSH_RND"/>
    <property type="match status" value="1"/>
</dbReference>
<dbReference type="InterPro" id="IPR058792">
    <property type="entry name" value="Beta-barrel_RND_2"/>
</dbReference>
<evidence type="ECO:0000313" key="7">
    <source>
        <dbReference type="EMBL" id="AWK87030.1"/>
    </source>
</evidence>
<protein>
    <submittedName>
        <fullName evidence="7">HlyD family secretion protein</fullName>
    </submittedName>
</protein>
<dbReference type="Gene3D" id="2.40.50.100">
    <property type="match status" value="1"/>
</dbReference>
<evidence type="ECO:0000256" key="4">
    <source>
        <dbReference type="SAM" id="Coils"/>
    </source>
</evidence>
<reference evidence="8" key="1">
    <citation type="submission" date="2018-05" db="EMBL/GenBank/DDBJ databases">
        <title>Azospirillum thermophila sp. nov., a novel isolated from hot spring.</title>
        <authorList>
            <person name="Zhao Z."/>
        </authorList>
    </citation>
    <scope>NUCLEOTIDE SEQUENCE [LARGE SCALE GENOMIC DNA]</scope>
    <source>
        <strain evidence="8">CFH 70021</strain>
    </source>
</reference>
<dbReference type="GO" id="GO:0030313">
    <property type="term" value="C:cell envelope"/>
    <property type="evidence" value="ECO:0007669"/>
    <property type="project" value="UniProtKB-SubCell"/>
</dbReference>
<sequence>MNRRVATGVAAVLLGIGAASGVLFLARAEPGPAYRLARVEQGPLVSAISATGTMSALVTVEVSSQLSGQIAELYADFNSRVTRGQLLARLNGDQLDARLAQARADLEAAGAGLNQQIAQLDKARADAANARASVANADAQLLRAELARRDADRDLARRQDLRGRGVVAPADLEKTETAARSAGAAVTAALAQKRQAEAALASAEATLEVGAAQVQVARATVAQREAALQLVQVDVNRSVIRSPIDGVVVNRSINTGQTVAASLQAPTLFTIAQDLRQMEVLANIDEADIGRVREGMPVSFTVNAFPGDRFTGRVSQVRLAPKEDLNVVTYIVVITVENPEMRLLPGMTANLRIIVDERPSVVKLPNAALRFRPPGVALAAEDGPAPTLGGPDGGRGARALEALGRRLADELRLGEQARRAVAAIVAEAGTRFAALDAEAGDPERKRAEAAAVRAAALDRIGALLSPAQRESFDRITDPRRADATRTVWVPGGRGVAGGQGGGAPVGVTVRLGISDGSYTEILGGALQPGQEVITGILPPDRDGRRGPRLGF</sequence>
<dbReference type="Gene3D" id="2.40.30.170">
    <property type="match status" value="1"/>
</dbReference>
<dbReference type="PANTHER" id="PTHR32347">
    <property type="entry name" value="EFFLUX SYSTEM COMPONENT YKNX-RELATED"/>
    <property type="match status" value="1"/>
</dbReference>
<feature type="coiled-coil region" evidence="4">
    <location>
        <begin position="113"/>
        <end position="140"/>
    </location>
</feature>
<keyword evidence="8" id="KW-1185">Reference proteome</keyword>
<dbReference type="AlphaFoldDB" id="A0A2S2CRN2"/>
<dbReference type="NCBIfam" id="TIGR01730">
    <property type="entry name" value="RND_mfp"/>
    <property type="match status" value="1"/>
</dbReference>
<accession>A0A2S2CRN2</accession>
<evidence type="ECO:0000256" key="3">
    <source>
        <dbReference type="ARBA" id="ARBA00023054"/>
    </source>
</evidence>
<dbReference type="RefSeq" id="WP_109327743.1">
    <property type="nucleotide sequence ID" value="NZ_CP029353.1"/>
</dbReference>
<dbReference type="EMBL" id="CP029353">
    <property type="protein sequence ID" value="AWK87030.1"/>
    <property type="molecule type" value="Genomic_DNA"/>
</dbReference>
<evidence type="ECO:0000259" key="6">
    <source>
        <dbReference type="Pfam" id="PF25954"/>
    </source>
</evidence>
<dbReference type="KEGG" id="azz:DEW08_13045"/>
<dbReference type="GO" id="GO:0022857">
    <property type="term" value="F:transmembrane transporter activity"/>
    <property type="evidence" value="ECO:0007669"/>
    <property type="project" value="InterPro"/>
</dbReference>
<keyword evidence="3 4" id="KW-0175">Coiled coil</keyword>
<dbReference type="Proteomes" id="UP000245629">
    <property type="component" value="Chromosome 2"/>
</dbReference>